<organism evidence="1 2">
    <name type="scientific">Clostridium simiarum</name>
    <dbReference type="NCBI Taxonomy" id="2841506"/>
    <lineage>
        <taxon>Bacteria</taxon>
        <taxon>Bacillati</taxon>
        <taxon>Bacillota</taxon>
        <taxon>Clostridia</taxon>
        <taxon>Eubacteriales</taxon>
        <taxon>Clostridiaceae</taxon>
        <taxon>Clostridium</taxon>
    </lineage>
</organism>
<dbReference type="RefSeq" id="WP_216456227.1">
    <property type="nucleotide sequence ID" value="NZ_JAHLQL010000001.1"/>
</dbReference>
<dbReference type="EMBL" id="JAHLQL010000001">
    <property type="protein sequence ID" value="MBU5591215.1"/>
    <property type="molecule type" value="Genomic_DNA"/>
</dbReference>
<gene>
    <name evidence="1" type="ORF">KQI89_05510</name>
</gene>
<reference evidence="1 2" key="1">
    <citation type="submission" date="2021-06" db="EMBL/GenBank/DDBJ databases">
        <authorList>
            <person name="Sun Q."/>
            <person name="Li D."/>
        </authorList>
    </citation>
    <scope>NUCLEOTIDE SEQUENCE [LARGE SCALE GENOMIC DNA]</scope>
    <source>
        <strain evidence="1 2">MSJ-4</strain>
    </source>
</reference>
<evidence type="ECO:0000313" key="2">
    <source>
        <dbReference type="Proteomes" id="UP000736583"/>
    </source>
</evidence>
<proteinExistence type="predicted"/>
<name>A0ABS6EZT5_9CLOT</name>
<evidence type="ECO:0000313" key="1">
    <source>
        <dbReference type="EMBL" id="MBU5591215.1"/>
    </source>
</evidence>
<comment type="caution">
    <text evidence="1">The sequence shown here is derived from an EMBL/GenBank/DDBJ whole genome shotgun (WGS) entry which is preliminary data.</text>
</comment>
<dbReference type="Proteomes" id="UP000736583">
    <property type="component" value="Unassembled WGS sequence"/>
</dbReference>
<protein>
    <submittedName>
        <fullName evidence="1">Uncharacterized protein</fullName>
    </submittedName>
</protein>
<accession>A0ABS6EZT5</accession>
<sequence length="48" mass="5577">MDVELFEQTSLLNNKEICYDLPNGGEIDSRVFSRDIDDENVVASYKMY</sequence>
<keyword evidence="2" id="KW-1185">Reference proteome</keyword>